<dbReference type="Gene3D" id="3.30.565.10">
    <property type="entry name" value="Histidine kinase-like ATPase, C-terminal domain"/>
    <property type="match status" value="1"/>
</dbReference>
<evidence type="ECO:0000313" key="7">
    <source>
        <dbReference type="EMBL" id="RST30966.1"/>
    </source>
</evidence>
<dbReference type="InterPro" id="IPR050736">
    <property type="entry name" value="Sensor_HK_Regulatory"/>
</dbReference>
<dbReference type="OrthoDB" id="7933832at2"/>
<organism evidence="7 8">
    <name type="scientific">Sphingomonas ginkgonis</name>
    <dbReference type="NCBI Taxonomy" id="2315330"/>
    <lineage>
        <taxon>Bacteria</taxon>
        <taxon>Pseudomonadati</taxon>
        <taxon>Pseudomonadota</taxon>
        <taxon>Alphaproteobacteria</taxon>
        <taxon>Sphingomonadales</taxon>
        <taxon>Sphingomonadaceae</taxon>
        <taxon>Sphingomonas</taxon>
    </lineage>
</organism>
<dbReference type="SUPFAM" id="SSF55785">
    <property type="entry name" value="PYP-like sensor domain (PAS domain)"/>
    <property type="match status" value="1"/>
</dbReference>
<dbReference type="GO" id="GO:0000160">
    <property type="term" value="P:phosphorelay signal transduction system"/>
    <property type="evidence" value="ECO:0007669"/>
    <property type="project" value="UniProtKB-KW"/>
</dbReference>
<dbReference type="InterPro" id="IPR004358">
    <property type="entry name" value="Sig_transdc_His_kin-like_C"/>
</dbReference>
<dbReference type="Proteomes" id="UP000274661">
    <property type="component" value="Unassembled WGS sequence"/>
</dbReference>
<dbReference type="PANTHER" id="PTHR43711">
    <property type="entry name" value="TWO-COMPONENT HISTIDINE KINASE"/>
    <property type="match status" value="1"/>
</dbReference>
<sequence>MASAAELPPFGGLLDRVGHLVEADEPLARLQQEAGSALGQPLAVPQLAALARLARRLGVPISRPIIAAGARRDIDLWVRAEPADDQVRLIVERWTERPPASPRWALALAPEPEPEPSSADEQWSTDRELRITRISDGLARWLAITPEAALGNPLTRLVRLEEDEEGAIPLMVALAGRRGFSGQAASPRSAGSEPLLLAAEVLTDPAGQFAGFEGRATLAAAEASRSAAAVAQASSDVDHALDEALRSPLDRIIAEAEQIVDRSEGPLRSDYAAYASDIVAAGRHLLEVIRAMGKEPAEEDGRVDLGDLAREAVGLVEKRAQERSVNLVASGERGALPVRGQSRAIVQILVNLIGNAVRHSPQGGQVELRFGGGPLTSVTIADRGPGIALQDQQRIFERFEQAGQPREGAGLGLAISRRLARAMGGDIHLESVAGQGARFTLMLPAA</sequence>
<evidence type="ECO:0000256" key="2">
    <source>
        <dbReference type="ARBA" id="ARBA00012438"/>
    </source>
</evidence>
<comment type="catalytic activity">
    <reaction evidence="1">
        <text>ATP + protein L-histidine = ADP + protein N-phospho-L-histidine.</text>
        <dbReference type="EC" id="2.7.13.3"/>
    </reaction>
</comment>
<dbReference type="InterPro" id="IPR003594">
    <property type="entry name" value="HATPase_dom"/>
</dbReference>
<dbReference type="SUPFAM" id="SSF55874">
    <property type="entry name" value="ATPase domain of HSP90 chaperone/DNA topoisomerase II/histidine kinase"/>
    <property type="match status" value="1"/>
</dbReference>
<evidence type="ECO:0000256" key="3">
    <source>
        <dbReference type="ARBA" id="ARBA00022679"/>
    </source>
</evidence>
<accession>A0A3R9WQH8</accession>
<dbReference type="Pfam" id="PF02518">
    <property type="entry name" value="HATPase_c"/>
    <property type="match status" value="1"/>
</dbReference>
<dbReference type="InterPro" id="IPR036890">
    <property type="entry name" value="HATPase_C_sf"/>
</dbReference>
<protein>
    <recommendedName>
        <fullName evidence="2">histidine kinase</fullName>
        <ecNumber evidence="2">2.7.13.3</ecNumber>
    </recommendedName>
</protein>
<dbReference type="PANTHER" id="PTHR43711:SF26">
    <property type="entry name" value="SENSOR HISTIDINE KINASE RCSC"/>
    <property type="match status" value="1"/>
</dbReference>
<reference evidence="7 8" key="1">
    <citation type="submission" date="2018-12" db="EMBL/GenBank/DDBJ databases">
        <title>Sphingomonas sp. HMF7854 Genome sequencing and assembly.</title>
        <authorList>
            <person name="Cha I."/>
            <person name="Kang H."/>
            <person name="Kim H."/>
            <person name="Kang J."/>
            <person name="Joh K."/>
        </authorList>
    </citation>
    <scope>NUCLEOTIDE SEQUENCE [LARGE SCALE GENOMIC DNA]</scope>
    <source>
        <strain evidence="7 8">HMF7854</strain>
    </source>
</reference>
<dbReference type="PRINTS" id="PR00344">
    <property type="entry name" value="BCTRLSENSOR"/>
</dbReference>
<keyword evidence="4 7" id="KW-0418">Kinase</keyword>
<dbReference type="InterPro" id="IPR005467">
    <property type="entry name" value="His_kinase_dom"/>
</dbReference>
<proteinExistence type="predicted"/>
<name>A0A3R9WQH8_9SPHN</name>
<gene>
    <name evidence="7" type="ORF">HMF7854_09065</name>
</gene>
<dbReference type="SMART" id="SM00387">
    <property type="entry name" value="HATPase_c"/>
    <property type="match status" value="1"/>
</dbReference>
<evidence type="ECO:0000259" key="6">
    <source>
        <dbReference type="PROSITE" id="PS50109"/>
    </source>
</evidence>
<dbReference type="GO" id="GO:0004673">
    <property type="term" value="F:protein histidine kinase activity"/>
    <property type="evidence" value="ECO:0007669"/>
    <property type="project" value="UniProtKB-EC"/>
</dbReference>
<dbReference type="RefSeq" id="WP_126718800.1">
    <property type="nucleotide sequence ID" value="NZ_RWJF01000001.1"/>
</dbReference>
<dbReference type="Gene3D" id="3.30.450.20">
    <property type="entry name" value="PAS domain"/>
    <property type="match status" value="1"/>
</dbReference>
<dbReference type="EC" id="2.7.13.3" evidence="2"/>
<dbReference type="PROSITE" id="PS50109">
    <property type="entry name" value="HIS_KIN"/>
    <property type="match status" value="1"/>
</dbReference>
<evidence type="ECO:0000256" key="5">
    <source>
        <dbReference type="ARBA" id="ARBA00023012"/>
    </source>
</evidence>
<feature type="domain" description="Histidine kinase" evidence="6">
    <location>
        <begin position="240"/>
        <end position="446"/>
    </location>
</feature>
<keyword evidence="3" id="KW-0808">Transferase</keyword>
<comment type="caution">
    <text evidence="7">The sequence shown here is derived from an EMBL/GenBank/DDBJ whole genome shotgun (WGS) entry which is preliminary data.</text>
</comment>
<dbReference type="AlphaFoldDB" id="A0A3R9WQH8"/>
<evidence type="ECO:0000256" key="1">
    <source>
        <dbReference type="ARBA" id="ARBA00000085"/>
    </source>
</evidence>
<evidence type="ECO:0000256" key="4">
    <source>
        <dbReference type="ARBA" id="ARBA00022777"/>
    </source>
</evidence>
<keyword evidence="8" id="KW-1185">Reference proteome</keyword>
<evidence type="ECO:0000313" key="8">
    <source>
        <dbReference type="Proteomes" id="UP000274661"/>
    </source>
</evidence>
<keyword evidence="5" id="KW-0902">Two-component regulatory system</keyword>
<dbReference type="InterPro" id="IPR035965">
    <property type="entry name" value="PAS-like_dom_sf"/>
</dbReference>
<dbReference type="EMBL" id="RWJF01000001">
    <property type="protein sequence ID" value="RST30966.1"/>
    <property type="molecule type" value="Genomic_DNA"/>
</dbReference>